<sequence length="181" mass="20387">VNLNLHRPIIHSSPSFFYLLPPHSQISDKEKKTFSNQNDGSSIMDDAADEQPEVRRRRHHHTNSHRHPRNTSTLLRLLQWKTLLPLLPNGISLRSYGGVTAWFGSNIEVFLLNKYLLFYYGFCYPIFLTMTHTLSCAAYSSAVINITGIVPVSTSSPAILALSAIFCISVVCDNTSLHYIP</sequence>
<feature type="region of interest" description="Disordered" evidence="1">
    <location>
        <begin position="29"/>
        <end position="70"/>
    </location>
</feature>
<proteinExistence type="predicted"/>
<reference evidence="2 3" key="1">
    <citation type="submission" date="2021-05" db="EMBL/GenBank/DDBJ databases">
        <title>Genome Assembly of Synthetic Allotetraploid Brassica napus Reveals Homoeologous Exchanges between Subgenomes.</title>
        <authorList>
            <person name="Davis J.T."/>
        </authorList>
    </citation>
    <scope>NUCLEOTIDE SEQUENCE [LARGE SCALE GENOMIC DNA]</scope>
    <source>
        <strain evidence="3">cv. Da-Ae</strain>
        <tissue evidence="2">Seedling</tissue>
    </source>
</reference>
<name>A0ABQ8BZT7_BRANA</name>
<keyword evidence="3" id="KW-1185">Reference proteome</keyword>
<comment type="caution">
    <text evidence="2">The sequence shown here is derived from an EMBL/GenBank/DDBJ whole genome shotgun (WGS) entry which is preliminary data.</text>
</comment>
<organism evidence="2 3">
    <name type="scientific">Brassica napus</name>
    <name type="common">Rape</name>
    <dbReference type="NCBI Taxonomy" id="3708"/>
    <lineage>
        <taxon>Eukaryota</taxon>
        <taxon>Viridiplantae</taxon>
        <taxon>Streptophyta</taxon>
        <taxon>Embryophyta</taxon>
        <taxon>Tracheophyta</taxon>
        <taxon>Spermatophyta</taxon>
        <taxon>Magnoliopsida</taxon>
        <taxon>eudicotyledons</taxon>
        <taxon>Gunneridae</taxon>
        <taxon>Pentapetalae</taxon>
        <taxon>rosids</taxon>
        <taxon>malvids</taxon>
        <taxon>Brassicales</taxon>
        <taxon>Brassicaceae</taxon>
        <taxon>Brassiceae</taxon>
        <taxon>Brassica</taxon>
    </lineage>
</organism>
<dbReference type="Proteomes" id="UP000824890">
    <property type="component" value="Unassembled WGS sequence"/>
</dbReference>
<dbReference type="EMBL" id="JAGKQM010000009">
    <property type="protein sequence ID" value="KAH0910324.1"/>
    <property type="molecule type" value="Genomic_DNA"/>
</dbReference>
<gene>
    <name evidence="2" type="ORF">HID58_033645</name>
</gene>
<feature type="non-terminal residue" evidence="2">
    <location>
        <position position="181"/>
    </location>
</feature>
<evidence type="ECO:0000313" key="3">
    <source>
        <dbReference type="Proteomes" id="UP000824890"/>
    </source>
</evidence>
<evidence type="ECO:0000256" key="1">
    <source>
        <dbReference type="SAM" id="MobiDB-lite"/>
    </source>
</evidence>
<protein>
    <submittedName>
        <fullName evidence="2">Uncharacterized protein</fullName>
    </submittedName>
</protein>
<evidence type="ECO:0000313" key="2">
    <source>
        <dbReference type="EMBL" id="KAH0910324.1"/>
    </source>
</evidence>
<feature type="non-terminal residue" evidence="2">
    <location>
        <position position="1"/>
    </location>
</feature>
<feature type="compositionally biased region" description="Basic residues" evidence="1">
    <location>
        <begin position="55"/>
        <end position="69"/>
    </location>
</feature>
<accession>A0ABQ8BZT7</accession>